<evidence type="ECO:0008006" key="4">
    <source>
        <dbReference type="Google" id="ProtNLM"/>
    </source>
</evidence>
<evidence type="ECO:0000256" key="1">
    <source>
        <dbReference type="SAM" id="SignalP"/>
    </source>
</evidence>
<gene>
    <name evidence="2" type="ORF">HAX54_033962</name>
</gene>
<evidence type="ECO:0000313" key="2">
    <source>
        <dbReference type="EMBL" id="MCD7457045.1"/>
    </source>
</evidence>
<accession>A0ABS8SE17</accession>
<feature type="signal peptide" evidence="1">
    <location>
        <begin position="1"/>
        <end position="28"/>
    </location>
</feature>
<dbReference type="EMBL" id="JACEIK010000437">
    <property type="protein sequence ID" value="MCD7457045.1"/>
    <property type="molecule type" value="Genomic_DNA"/>
</dbReference>
<proteinExistence type="predicted"/>
<reference evidence="2 3" key="1">
    <citation type="journal article" date="2021" name="BMC Genomics">
        <title>Datura genome reveals duplications of psychoactive alkaloid biosynthetic genes and high mutation rate following tissue culture.</title>
        <authorList>
            <person name="Rajewski A."/>
            <person name="Carter-House D."/>
            <person name="Stajich J."/>
            <person name="Litt A."/>
        </authorList>
    </citation>
    <scope>NUCLEOTIDE SEQUENCE [LARGE SCALE GENOMIC DNA]</scope>
    <source>
        <strain evidence="2">AR-01</strain>
    </source>
</reference>
<name>A0ABS8SE17_DATST</name>
<dbReference type="Proteomes" id="UP000823775">
    <property type="component" value="Unassembled WGS sequence"/>
</dbReference>
<keyword evidence="1" id="KW-0732">Signal</keyword>
<sequence>MTLVLFSFRCLILILISSFSMLIQPGLSWHASSADMSAFYSMPSCWAAMQEMMVCGYKISQILGGNLGVDSMNLGALSEECCKSINDVSSKCTFDGVINPLNLFLPPFVKDLCFGNKNGDFLKPNHPFVDDPIYGPFLKNALLKNNHGSTRKLHRILPIRSRLFIPNYNLPP</sequence>
<keyword evidence="3" id="KW-1185">Reference proteome</keyword>
<organism evidence="2 3">
    <name type="scientific">Datura stramonium</name>
    <name type="common">Jimsonweed</name>
    <name type="synonym">Common thornapple</name>
    <dbReference type="NCBI Taxonomy" id="4076"/>
    <lineage>
        <taxon>Eukaryota</taxon>
        <taxon>Viridiplantae</taxon>
        <taxon>Streptophyta</taxon>
        <taxon>Embryophyta</taxon>
        <taxon>Tracheophyta</taxon>
        <taxon>Spermatophyta</taxon>
        <taxon>Magnoliopsida</taxon>
        <taxon>eudicotyledons</taxon>
        <taxon>Gunneridae</taxon>
        <taxon>Pentapetalae</taxon>
        <taxon>asterids</taxon>
        <taxon>lamiids</taxon>
        <taxon>Solanales</taxon>
        <taxon>Solanaceae</taxon>
        <taxon>Solanoideae</taxon>
        <taxon>Datureae</taxon>
        <taxon>Datura</taxon>
    </lineage>
</organism>
<comment type="caution">
    <text evidence="2">The sequence shown here is derived from an EMBL/GenBank/DDBJ whole genome shotgun (WGS) entry which is preliminary data.</text>
</comment>
<evidence type="ECO:0000313" key="3">
    <source>
        <dbReference type="Proteomes" id="UP000823775"/>
    </source>
</evidence>
<feature type="chain" id="PRO_5047134755" description="Prolamin-like domain-containing protein" evidence="1">
    <location>
        <begin position="29"/>
        <end position="172"/>
    </location>
</feature>
<protein>
    <recommendedName>
        <fullName evidence="4">Prolamin-like domain-containing protein</fullName>
    </recommendedName>
</protein>